<comment type="caution">
    <text evidence="1">The sequence shown here is derived from an EMBL/GenBank/DDBJ whole genome shotgun (WGS) entry which is preliminary data.</text>
</comment>
<reference evidence="1 2" key="1">
    <citation type="submission" date="2015-07" db="EMBL/GenBank/DDBJ databases">
        <title>Emmonsia species relationships and genome sequence.</title>
        <authorList>
            <person name="Cuomo C.A."/>
            <person name="Schwartz I.S."/>
            <person name="Kenyon C."/>
            <person name="de Hoog G.S."/>
            <person name="Govender N.P."/>
            <person name="Botha A."/>
            <person name="Moreno L."/>
            <person name="de Vries M."/>
            <person name="Munoz J.F."/>
            <person name="Stielow J.B."/>
        </authorList>
    </citation>
    <scope>NUCLEOTIDE SEQUENCE [LARGE SCALE GENOMIC DNA]</scope>
    <source>
        <strain evidence="1 2">CBS 136260</strain>
    </source>
</reference>
<sequence>MWLKTFVIADLDRLNHFWGLMQLQTATSSGPILQPSSYGHSLITLKLCHCSFIFKGGCPEASLVTWLVIWSRATSSQEGIRKPKAILAPLQQDAGSEGKGRTAE</sequence>
<evidence type="ECO:0000313" key="2">
    <source>
        <dbReference type="Proteomes" id="UP000091918"/>
    </source>
</evidence>
<name>A0A1B7P3M1_9EURO</name>
<dbReference type="AlphaFoldDB" id="A0A1B7P3M1"/>
<dbReference type="Proteomes" id="UP000091918">
    <property type="component" value="Unassembled WGS sequence"/>
</dbReference>
<keyword evidence="2" id="KW-1185">Reference proteome</keyword>
<organism evidence="1 2">
    <name type="scientific">Emergomyces africanus</name>
    <dbReference type="NCBI Taxonomy" id="1955775"/>
    <lineage>
        <taxon>Eukaryota</taxon>
        <taxon>Fungi</taxon>
        <taxon>Dikarya</taxon>
        <taxon>Ascomycota</taxon>
        <taxon>Pezizomycotina</taxon>
        <taxon>Eurotiomycetes</taxon>
        <taxon>Eurotiomycetidae</taxon>
        <taxon>Onygenales</taxon>
        <taxon>Ajellomycetaceae</taxon>
        <taxon>Emergomyces</taxon>
    </lineage>
</organism>
<protein>
    <submittedName>
        <fullName evidence="1">Uncharacterized protein</fullName>
    </submittedName>
</protein>
<proteinExistence type="predicted"/>
<dbReference type="EMBL" id="LGUA01000155">
    <property type="protein sequence ID" value="OAX83613.1"/>
    <property type="molecule type" value="Genomic_DNA"/>
</dbReference>
<gene>
    <name evidence="1" type="ORF">ACJ72_02026</name>
</gene>
<accession>A0A1B7P3M1</accession>
<evidence type="ECO:0000313" key="1">
    <source>
        <dbReference type="EMBL" id="OAX83613.1"/>
    </source>
</evidence>